<gene>
    <name evidence="1" type="ORF">JYT19_00960</name>
</gene>
<protein>
    <recommendedName>
        <fullName evidence="3">Peptidylprolyl isomerase</fullName>
    </recommendedName>
</protein>
<proteinExistence type="predicted"/>
<feature type="non-terminal residue" evidence="1">
    <location>
        <position position="1"/>
    </location>
</feature>
<dbReference type="Proteomes" id="UP000765003">
    <property type="component" value="Unassembled WGS sequence"/>
</dbReference>
<dbReference type="InterPro" id="IPR027304">
    <property type="entry name" value="Trigger_fact/SurA_dom_sf"/>
</dbReference>
<evidence type="ECO:0000313" key="2">
    <source>
        <dbReference type="Proteomes" id="UP000765003"/>
    </source>
</evidence>
<name>A0ABS3AVS6_9FIRM</name>
<keyword evidence="2" id="KW-1185">Reference proteome</keyword>
<dbReference type="SUPFAM" id="SSF109998">
    <property type="entry name" value="Triger factor/SurA peptide-binding domain-like"/>
    <property type="match status" value="1"/>
</dbReference>
<dbReference type="Gene3D" id="1.10.4030.10">
    <property type="entry name" value="Porin chaperone SurA, peptide-binding domain"/>
    <property type="match status" value="1"/>
</dbReference>
<reference evidence="1" key="1">
    <citation type="submission" date="2021-02" db="EMBL/GenBank/DDBJ databases">
        <title>Activity-based single-cell genomes from oceanic crustal fluid captures similar information to metagenomic and metatranscriptomic surveys with orders of magnitude less sampling.</title>
        <authorList>
            <person name="D'Angelo T.S."/>
            <person name="Orcutt B.N."/>
        </authorList>
    </citation>
    <scope>NUCLEOTIDE SEQUENCE [LARGE SCALE GENOMIC DNA]</scope>
    <source>
        <strain evidence="1">AH-315-E05</strain>
    </source>
</reference>
<comment type="caution">
    <text evidence="1">The sequence shown here is derived from an EMBL/GenBank/DDBJ whole genome shotgun (WGS) entry which is preliminary data.</text>
</comment>
<evidence type="ECO:0000313" key="1">
    <source>
        <dbReference type="EMBL" id="MBN4077460.1"/>
    </source>
</evidence>
<organism evidence="1 2">
    <name type="scientific">Sulfobacillus acidophilus</name>
    <dbReference type="NCBI Taxonomy" id="53633"/>
    <lineage>
        <taxon>Bacteria</taxon>
        <taxon>Bacillati</taxon>
        <taxon>Bacillota</taxon>
        <taxon>Clostridia</taxon>
        <taxon>Eubacteriales</taxon>
        <taxon>Clostridiales Family XVII. Incertae Sedis</taxon>
        <taxon>Sulfobacillus</taxon>
    </lineage>
</organism>
<evidence type="ECO:0008006" key="3">
    <source>
        <dbReference type="Google" id="ProtNLM"/>
    </source>
</evidence>
<dbReference type="EMBL" id="JAFITA010000014">
    <property type="protein sequence ID" value="MBN4077460.1"/>
    <property type="molecule type" value="Genomic_DNA"/>
</dbReference>
<accession>A0ABS3AVS6</accession>
<sequence length="127" mass="14559">ETKSSLLDYKKKLGGDKNLANFLNRTGLGEKEFEDALYSNLLQEKLLDKLNGNISVSDQEILKFYQENTQAFAKKPFPEVKENIKDILTSVNKNKQIGQTLLKLRNEANIKILDDRFSLNTKKPNLK</sequence>